<feature type="domain" description="SLH" evidence="3">
    <location>
        <begin position="92"/>
        <end position="149"/>
    </location>
</feature>
<evidence type="ECO:0000259" key="3">
    <source>
        <dbReference type="PROSITE" id="PS51272"/>
    </source>
</evidence>
<feature type="domain" description="SLH" evidence="3">
    <location>
        <begin position="151"/>
        <end position="214"/>
    </location>
</feature>
<dbReference type="Proteomes" id="UP000647416">
    <property type="component" value="Unassembled WGS sequence"/>
</dbReference>
<feature type="signal peptide" evidence="2">
    <location>
        <begin position="1"/>
        <end position="27"/>
    </location>
</feature>
<name>A0A926ISP8_9FIRM</name>
<accession>A0A926ISP8</accession>
<protein>
    <submittedName>
        <fullName evidence="4">S-layer homology domain-containing protein</fullName>
    </submittedName>
</protein>
<sequence>MKLFKKTVSLITVLAVVFTMFTANVFAAKASDFADFPTDWSAEAMKAAVDNGLIFGRNNNEIVPYGFLTRAEMAAIINRAFGADKTAPISQYEDVSPSDWFYTEMGKAVRMQTFNGISDTEMAPDACITRQEAFTVIARAMVISNYDYSILDKFTDKSDIADWALPYLTAMTANGYVNGNEMGEIKPLDYITRAEFAQMMHNMFKTYFSTGGFRSGLTLDGNVMINTEAVSLTNVVINGDLVIGDGANETQVILTNVAINGRLLVRGASYVRLNGTTVEGALVVNNLNNVVYFDNFRTEGVFDHIVENTAAKYKEGTFSVSTNTGSSSSSSKKSAAYTVERYMQNLDKTYKLASTDEFSGIVGAQVSADTPKYTGYTLNTSKSKVSGTVVSDGSLVLQLCYDLEAKVVTFDYPDGVVFDGEKTDSYEALYGETLKLPANVRKEEGGIIYAVDYWLNSETGEKIYPTDEVKVTDHITLTPVFTEGCLITFDDDGNIVAKIAVKKGTKISDSIKAMPEVYFDGYWEAPYSVWDGKSYLHKIAQDYWYDKVADVKYTLDTVANADVTLYPAWALVSLNVIDTTLGKNGTASVEYNSDMRYADTVKDFIFRNKSFIELTAFDDIKNKYLDKLKANGLLDDAKNILKYKSTLTYTQIFGEDFLRELMHSNVPDGADADEFVNAIIDEMSTTSAITATPERIPVIKALSEKVNKLEYKDVSDKVPANYKQYLSLEDQEDIFWSAKVATLAQLQTIILAGTGTVDCKITLSINPVSAVIIPMYDSLIDKYENTANKVWNVSENYKKLMELISPENLLNGTKSEETEKVLSGYSLKSADEYYEILKEAVVLLDYADADFMDAVDNGTITRAQYEAFAEIMPNHIISYLDLANSLGNRFFGSAFSGVTAEMVNRRFAYLTNLCDMYDYTTDEMFSFEAGSDTADTYTINFGALKFTFKRSEVRY</sequence>
<keyword evidence="1" id="KW-0677">Repeat</keyword>
<dbReference type="PROSITE" id="PS51272">
    <property type="entry name" value="SLH"/>
    <property type="match status" value="3"/>
</dbReference>
<evidence type="ECO:0000256" key="1">
    <source>
        <dbReference type="ARBA" id="ARBA00022737"/>
    </source>
</evidence>
<evidence type="ECO:0000313" key="4">
    <source>
        <dbReference type="EMBL" id="MBC8596624.1"/>
    </source>
</evidence>
<keyword evidence="5" id="KW-1185">Reference proteome</keyword>
<dbReference type="PANTHER" id="PTHR43308">
    <property type="entry name" value="OUTER MEMBRANE PROTEIN ALPHA-RELATED"/>
    <property type="match status" value="1"/>
</dbReference>
<gene>
    <name evidence="4" type="ORF">H8706_07035</name>
</gene>
<dbReference type="InterPro" id="IPR001119">
    <property type="entry name" value="SLH_dom"/>
</dbReference>
<evidence type="ECO:0000256" key="2">
    <source>
        <dbReference type="SAM" id="SignalP"/>
    </source>
</evidence>
<feature type="chain" id="PRO_5037893995" evidence="2">
    <location>
        <begin position="28"/>
        <end position="955"/>
    </location>
</feature>
<comment type="caution">
    <text evidence="4">The sequence shown here is derived from an EMBL/GenBank/DDBJ whole genome shotgun (WGS) entry which is preliminary data.</text>
</comment>
<dbReference type="Pfam" id="PF00395">
    <property type="entry name" value="SLH"/>
    <property type="match status" value="3"/>
</dbReference>
<feature type="domain" description="SLH" evidence="3">
    <location>
        <begin position="28"/>
        <end position="91"/>
    </location>
</feature>
<keyword evidence="2" id="KW-0732">Signal</keyword>
<reference evidence="4" key="1">
    <citation type="submission" date="2020-08" db="EMBL/GenBank/DDBJ databases">
        <title>Genome public.</title>
        <authorList>
            <person name="Liu C."/>
            <person name="Sun Q."/>
        </authorList>
    </citation>
    <scope>NUCLEOTIDE SEQUENCE</scope>
    <source>
        <strain evidence="4">NSJ-50</strain>
    </source>
</reference>
<dbReference type="EMBL" id="JACRTE010000006">
    <property type="protein sequence ID" value="MBC8596624.1"/>
    <property type="molecule type" value="Genomic_DNA"/>
</dbReference>
<organism evidence="4 5">
    <name type="scientific">Qingrenia yutianensis</name>
    <dbReference type="NCBI Taxonomy" id="2763676"/>
    <lineage>
        <taxon>Bacteria</taxon>
        <taxon>Bacillati</taxon>
        <taxon>Bacillota</taxon>
        <taxon>Clostridia</taxon>
        <taxon>Eubacteriales</taxon>
        <taxon>Oscillospiraceae</taxon>
        <taxon>Qingrenia</taxon>
    </lineage>
</organism>
<dbReference type="AlphaFoldDB" id="A0A926ISP8"/>
<dbReference type="InterPro" id="IPR051465">
    <property type="entry name" value="Cell_Envelope_Struct_Comp"/>
</dbReference>
<evidence type="ECO:0000313" key="5">
    <source>
        <dbReference type="Proteomes" id="UP000647416"/>
    </source>
</evidence>
<dbReference type="PANTHER" id="PTHR43308:SF5">
    <property type="entry name" value="S-LAYER PROTEIN _ PEPTIDOGLYCAN ENDO-BETA-N-ACETYLGLUCOSAMINIDASE"/>
    <property type="match status" value="1"/>
</dbReference>
<dbReference type="RefSeq" id="WP_262432065.1">
    <property type="nucleotide sequence ID" value="NZ_JACRTE010000006.1"/>
</dbReference>
<proteinExistence type="predicted"/>